<dbReference type="AlphaFoldDB" id="A0ABD3IGC0"/>
<evidence type="ECO:0000313" key="2">
    <source>
        <dbReference type="Proteomes" id="UP001633002"/>
    </source>
</evidence>
<dbReference type="Proteomes" id="UP001633002">
    <property type="component" value="Unassembled WGS sequence"/>
</dbReference>
<proteinExistence type="predicted"/>
<sequence>MGSLDDHAGHKDAAAEHIKAWASEKGYDAYVCQLLKLLDEEYLKSFAGIRKIPLPRRKACGVDDRIPNRHWRYRFYHGVAAVLGWEERVTFGDDRYWGEDFHQAIKNLWPDERGSSVPSKPAASPSTVFTSNVAIPLHGVITCKIECSCSLDTSSPTATSTGVSPVQKKRRLPNWIQFSTPIFSNSESESFSEDEENSHSTE</sequence>
<accession>A0ABD3IGC0</accession>
<keyword evidence="2" id="KW-1185">Reference proteome</keyword>
<comment type="caution">
    <text evidence="1">The sequence shown here is derived from an EMBL/GenBank/DDBJ whole genome shotgun (WGS) entry which is preliminary data.</text>
</comment>
<dbReference type="EMBL" id="JBJQOH010000001">
    <property type="protein sequence ID" value="KAL3701291.1"/>
    <property type="molecule type" value="Genomic_DNA"/>
</dbReference>
<protein>
    <submittedName>
        <fullName evidence="1">Uncharacterized protein</fullName>
    </submittedName>
</protein>
<name>A0ABD3IGC0_9MARC</name>
<reference evidence="1 2" key="1">
    <citation type="submission" date="2024-09" db="EMBL/GenBank/DDBJ databases">
        <title>Chromosome-scale assembly of Riccia sorocarpa.</title>
        <authorList>
            <person name="Paukszto L."/>
        </authorList>
    </citation>
    <scope>NUCLEOTIDE SEQUENCE [LARGE SCALE GENOMIC DNA]</scope>
    <source>
        <strain evidence="1">LP-2024</strain>
        <tissue evidence="1">Aerial parts of the thallus</tissue>
    </source>
</reference>
<organism evidence="1 2">
    <name type="scientific">Riccia sorocarpa</name>
    <dbReference type="NCBI Taxonomy" id="122646"/>
    <lineage>
        <taxon>Eukaryota</taxon>
        <taxon>Viridiplantae</taxon>
        <taxon>Streptophyta</taxon>
        <taxon>Embryophyta</taxon>
        <taxon>Marchantiophyta</taxon>
        <taxon>Marchantiopsida</taxon>
        <taxon>Marchantiidae</taxon>
        <taxon>Marchantiales</taxon>
        <taxon>Ricciaceae</taxon>
        <taxon>Riccia</taxon>
    </lineage>
</organism>
<gene>
    <name evidence="1" type="ORF">R1sor_019313</name>
</gene>
<evidence type="ECO:0000313" key="1">
    <source>
        <dbReference type="EMBL" id="KAL3701291.1"/>
    </source>
</evidence>